<accession>A0A3G1E3L1</accession>
<keyword evidence="3" id="KW-1185">Reference proteome</keyword>
<proteinExistence type="predicted"/>
<dbReference type="InterPro" id="IPR039440">
    <property type="entry name" value="DUF3850"/>
</dbReference>
<organism evidence="2 3">
    <name type="scientific">Clostridium phage CDKM15</name>
    <dbReference type="NCBI Taxonomy" id="1868595"/>
    <lineage>
        <taxon>Viruses</taxon>
        <taxon>Duplodnaviria</taxon>
        <taxon>Heunggongvirae</taxon>
        <taxon>Uroviricota</taxon>
        <taxon>Caudoviricetes</taxon>
        <taxon>Colneyvirus</taxon>
        <taxon>Colneyvirus CDKM15</taxon>
    </lineage>
</organism>
<dbReference type="Proteomes" id="UP000266459">
    <property type="component" value="Segment"/>
</dbReference>
<evidence type="ECO:0000313" key="2">
    <source>
        <dbReference type="EMBL" id="ANT45216.1"/>
    </source>
</evidence>
<feature type="domain" description="DUF3850" evidence="1">
    <location>
        <begin position="2"/>
        <end position="75"/>
    </location>
</feature>
<dbReference type="Pfam" id="PF12961">
    <property type="entry name" value="DUF3850"/>
    <property type="match status" value="1"/>
</dbReference>
<dbReference type="InterPro" id="IPR015947">
    <property type="entry name" value="PUA-like_sf"/>
</dbReference>
<sequence length="76" mass="8951">MIHELKILPQYFKEVVNGNKNFEVRKNDRGFKKGDLLVLQEFDGEKYTGLEIRKEIIYLLDNSNYLQDGYVVLGIK</sequence>
<reference evidence="2 3" key="1">
    <citation type="journal article" date="2016" name="Viruses">
        <title>Two Novel Myoviruses from the North of Iraq Reveal Insights into Clostridium difficile Phage Diversity and Biology.</title>
        <authorList>
            <person name="Rashid S.J."/>
            <person name="Barylski J."/>
            <person name="Hargreaves K.R."/>
            <person name="Millard A.A."/>
            <person name="Vinner G.K."/>
            <person name="Clokie M.R."/>
        </authorList>
    </citation>
    <scope>NUCLEOTIDE SEQUENCE [LARGE SCALE GENOMIC DNA]</scope>
</reference>
<evidence type="ECO:0000259" key="1">
    <source>
        <dbReference type="Pfam" id="PF12961"/>
    </source>
</evidence>
<dbReference type="EMBL" id="KX228400">
    <property type="protein sequence ID" value="ANT45216.1"/>
    <property type="molecule type" value="Genomic_DNA"/>
</dbReference>
<gene>
    <name evidence="2" type="ORF">CDKM15_73</name>
</gene>
<evidence type="ECO:0000313" key="3">
    <source>
        <dbReference type="Proteomes" id="UP000266459"/>
    </source>
</evidence>
<protein>
    <submittedName>
        <fullName evidence="2">PUA domain protein</fullName>
    </submittedName>
</protein>
<dbReference type="Gene3D" id="2.30.130.30">
    <property type="entry name" value="Hypothetical protein"/>
    <property type="match status" value="1"/>
</dbReference>
<name>A0A3G1E3L1_9CAUD</name>
<dbReference type="SUPFAM" id="SSF88697">
    <property type="entry name" value="PUA domain-like"/>
    <property type="match status" value="1"/>
</dbReference>